<feature type="region of interest" description="Disordered" evidence="1">
    <location>
        <begin position="102"/>
        <end position="121"/>
    </location>
</feature>
<dbReference type="InParanoid" id="A0A7N5PB06"/>
<reference evidence="3 4" key="1">
    <citation type="journal article" date="2010" name="Nature">
        <title>The sequence and de novo assembly of the giant panda genome.</title>
        <authorList>
            <person name="Li R."/>
            <person name="Fan W."/>
            <person name="Tian G."/>
            <person name="Zhu H."/>
            <person name="He L."/>
            <person name="Cai J."/>
            <person name="Huang Q."/>
            <person name="Cai Q."/>
            <person name="Li B."/>
            <person name="Bai Y."/>
            <person name="Zhang Z."/>
            <person name="Zhang Y."/>
            <person name="Wang W."/>
            <person name="Li J."/>
            <person name="Wei F."/>
            <person name="Li H."/>
            <person name="Jian M."/>
            <person name="Li J."/>
            <person name="Zhang Z."/>
            <person name="Nielsen R."/>
            <person name="Li D."/>
            <person name="Gu W."/>
            <person name="Yang Z."/>
            <person name="Xuan Z."/>
            <person name="Ryder O.A."/>
            <person name="Leung F.C."/>
            <person name="Zhou Y."/>
            <person name="Cao J."/>
            <person name="Sun X."/>
            <person name="Fu Y."/>
            <person name="Fang X."/>
            <person name="Guo X."/>
            <person name="Wang B."/>
            <person name="Hou R."/>
            <person name="Shen F."/>
            <person name="Mu B."/>
            <person name="Ni P."/>
            <person name="Lin R."/>
            <person name="Qian W."/>
            <person name="Wang G."/>
            <person name="Yu C."/>
            <person name="Nie W."/>
            <person name="Wang J."/>
            <person name="Wu Z."/>
            <person name="Liang H."/>
            <person name="Min J."/>
            <person name="Wu Q."/>
            <person name="Cheng S."/>
            <person name="Ruan J."/>
            <person name="Wang M."/>
            <person name="Shi Z."/>
            <person name="Wen M."/>
            <person name="Liu B."/>
            <person name="Ren X."/>
            <person name="Zheng H."/>
            <person name="Dong D."/>
            <person name="Cook K."/>
            <person name="Shan G."/>
            <person name="Zhang H."/>
            <person name="Kosiol C."/>
            <person name="Xie X."/>
            <person name="Lu Z."/>
            <person name="Zheng H."/>
            <person name="Li Y."/>
            <person name="Steiner C.C."/>
            <person name="Lam T.T."/>
            <person name="Lin S."/>
            <person name="Zhang Q."/>
            <person name="Li G."/>
            <person name="Tian J."/>
            <person name="Gong T."/>
            <person name="Liu H."/>
            <person name="Zhang D."/>
            <person name="Fang L."/>
            <person name="Ye C."/>
            <person name="Zhang J."/>
            <person name="Hu W."/>
            <person name="Xu A."/>
            <person name="Ren Y."/>
            <person name="Zhang G."/>
            <person name="Bruford M.W."/>
            <person name="Li Q."/>
            <person name="Ma L."/>
            <person name="Guo Y."/>
            <person name="An N."/>
            <person name="Hu Y."/>
            <person name="Zheng Y."/>
            <person name="Shi Y."/>
            <person name="Li Z."/>
            <person name="Liu Q."/>
            <person name="Chen Y."/>
            <person name="Zhao J."/>
            <person name="Qu N."/>
            <person name="Zhao S."/>
            <person name="Tian F."/>
            <person name="Wang X."/>
            <person name="Wang H."/>
            <person name="Xu L."/>
            <person name="Liu X."/>
            <person name="Vinar T."/>
            <person name="Wang Y."/>
            <person name="Lam T.W."/>
            <person name="Yiu S.M."/>
            <person name="Liu S."/>
            <person name="Zhang H."/>
            <person name="Li D."/>
            <person name="Huang Y."/>
            <person name="Wang X."/>
            <person name="Yang G."/>
            <person name="Jiang Z."/>
            <person name="Wang J."/>
            <person name="Qin N."/>
            <person name="Li L."/>
            <person name="Li J."/>
            <person name="Bolund L."/>
            <person name="Kristiansen K."/>
            <person name="Wong G.K."/>
            <person name="Olson M."/>
            <person name="Zhang X."/>
            <person name="Li S."/>
            <person name="Yang H."/>
            <person name="Wang J."/>
            <person name="Wang J."/>
        </authorList>
    </citation>
    <scope>NUCLEOTIDE SEQUENCE [LARGE SCALE GENOMIC DNA]</scope>
</reference>
<reference evidence="3" key="3">
    <citation type="submission" date="2025-09" db="UniProtKB">
        <authorList>
            <consortium name="Ensembl"/>
        </authorList>
    </citation>
    <scope>IDENTIFICATION</scope>
</reference>
<accession>A0A7N5PB06</accession>
<evidence type="ECO:0000256" key="1">
    <source>
        <dbReference type="SAM" id="MobiDB-lite"/>
    </source>
</evidence>
<keyword evidence="2" id="KW-0472">Membrane</keyword>
<keyword evidence="4" id="KW-1185">Reference proteome</keyword>
<protein>
    <submittedName>
        <fullName evidence="3">Uncharacterized protein</fullName>
    </submittedName>
</protein>
<dbReference type="Proteomes" id="UP000008912">
    <property type="component" value="Unassembled WGS sequence"/>
</dbReference>
<feature type="transmembrane region" description="Helical" evidence="2">
    <location>
        <begin position="151"/>
        <end position="171"/>
    </location>
</feature>
<evidence type="ECO:0000313" key="3">
    <source>
        <dbReference type="Ensembl" id="ENSAMEP00000044083.1"/>
    </source>
</evidence>
<keyword evidence="2" id="KW-1133">Transmembrane helix</keyword>
<reference evidence="3" key="2">
    <citation type="submission" date="2025-08" db="UniProtKB">
        <authorList>
            <consortium name="Ensembl"/>
        </authorList>
    </citation>
    <scope>IDENTIFICATION</scope>
</reference>
<evidence type="ECO:0000256" key="2">
    <source>
        <dbReference type="SAM" id="Phobius"/>
    </source>
</evidence>
<name>A0A7N5PB06_AILME</name>
<sequence length="175" mass="19023">WDTVVTTHTSQTSRPFFLTNQALYPWPLRVSQDLTWDSFPSFFLLHSDTRSTIGLPVGSIIGIAVGVLVGLALTVALGCFLLRIRTGRASGWSDLRELWGPASTPRPAPASSSTSPDSLPSPTTAIPIYQFPELCDVSQCDCLSRSGFTQLLGPLFLQVLFSVHTFFLFLVSSGT</sequence>
<feature type="transmembrane region" description="Helical" evidence="2">
    <location>
        <begin position="53"/>
        <end position="82"/>
    </location>
</feature>
<dbReference type="Ensembl" id="ENSAMET00000034137.1">
    <property type="protein sequence ID" value="ENSAMEP00000044083.1"/>
    <property type="gene ID" value="ENSAMEG00000031387.1"/>
</dbReference>
<evidence type="ECO:0000313" key="4">
    <source>
        <dbReference type="Proteomes" id="UP000008912"/>
    </source>
</evidence>
<organism evidence="3 4">
    <name type="scientific">Ailuropoda melanoleuca</name>
    <name type="common">Giant panda</name>
    <dbReference type="NCBI Taxonomy" id="9646"/>
    <lineage>
        <taxon>Eukaryota</taxon>
        <taxon>Metazoa</taxon>
        <taxon>Chordata</taxon>
        <taxon>Craniata</taxon>
        <taxon>Vertebrata</taxon>
        <taxon>Euteleostomi</taxon>
        <taxon>Mammalia</taxon>
        <taxon>Eutheria</taxon>
        <taxon>Laurasiatheria</taxon>
        <taxon>Carnivora</taxon>
        <taxon>Caniformia</taxon>
        <taxon>Ursidae</taxon>
        <taxon>Ailuropoda</taxon>
    </lineage>
</organism>
<keyword evidence="2" id="KW-0812">Transmembrane</keyword>
<proteinExistence type="predicted"/>
<dbReference type="AlphaFoldDB" id="A0A7N5PB06"/>